<dbReference type="GO" id="GO:0016791">
    <property type="term" value="F:phosphatase activity"/>
    <property type="evidence" value="ECO:0007669"/>
    <property type="project" value="TreeGrafter"/>
</dbReference>
<dbReference type="Pfam" id="PF00149">
    <property type="entry name" value="Metallophos"/>
    <property type="match status" value="1"/>
</dbReference>
<dbReference type="GO" id="GO:0110154">
    <property type="term" value="P:RNA decapping"/>
    <property type="evidence" value="ECO:0007669"/>
    <property type="project" value="TreeGrafter"/>
</dbReference>
<organism evidence="2 3">
    <name type="scientific">Adhaeribacter rhizoryzae</name>
    <dbReference type="NCBI Taxonomy" id="2607907"/>
    <lineage>
        <taxon>Bacteria</taxon>
        <taxon>Pseudomonadati</taxon>
        <taxon>Bacteroidota</taxon>
        <taxon>Cytophagia</taxon>
        <taxon>Cytophagales</taxon>
        <taxon>Hymenobacteraceae</taxon>
        <taxon>Adhaeribacter</taxon>
    </lineage>
</organism>
<dbReference type="Gene3D" id="3.60.21.10">
    <property type="match status" value="1"/>
</dbReference>
<sequence>MSRYAISDIHGCNKTFRYLVQEVLQLKPEDELFLLGDYIDRGPDTKGVLDFIMELQEKRYRVTTLMGNHEDMMLQALEGSEYLHHWFLNGGNQALDSFNVDDITEIPEKYWRFLHQLDFYVELEDYLLVHAGFDFESPNPFQNEKAMLWIRDFKVIDTYTNGKTIIHGHTPIPVFEIEDAVADPTSKVIDIDGGCVFKMRMGHLTALNLDTRQLHAVRNMD</sequence>
<evidence type="ECO:0000259" key="1">
    <source>
        <dbReference type="Pfam" id="PF00149"/>
    </source>
</evidence>
<comment type="caution">
    <text evidence="2">The sequence shown here is derived from an EMBL/GenBank/DDBJ whole genome shotgun (WGS) entry which is preliminary data.</text>
</comment>
<dbReference type="SUPFAM" id="SSF56300">
    <property type="entry name" value="Metallo-dependent phosphatases"/>
    <property type="match status" value="1"/>
</dbReference>
<evidence type="ECO:0000313" key="3">
    <source>
        <dbReference type="Proteomes" id="UP000323426"/>
    </source>
</evidence>
<dbReference type="InterPro" id="IPR050126">
    <property type="entry name" value="Ap4A_hydrolase"/>
</dbReference>
<proteinExistence type="predicted"/>
<dbReference type="EMBL" id="VWSF01000009">
    <property type="protein sequence ID" value="KAA5544963.1"/>
    <property type="molecule type" value="Genomic_DNA"/>
</dbReference>
<keyword evidence="3" id="KW-1185">Reference proteome</keyword>
<dbReference type="GO" id="GO:0008803">
    <property type="term" value="F:bis(5'-nucleosyl)-tetraphosphatase (symmetrical) activity"/>
    <property type="evidence" value="ECO:0007669"/>
    <property type="project" value="TreeGrafter"/>
</dbReference>
<feature type="domain" description="Calcineurin-like phosphoesterase" evidence="1">
    <location>
        <begin position="4"/>
        <end position="173"/>
    </location>
</feature>
<dbReference type="PANTHER" id="PTHR42850">
    <property type="entry name" value="METALLOPHOSPHOESTERASE"/>
    <property type="match status" value="1"/>
</dbReference>
<dbReference type="GO" id="GO:0005737">
    <property type="term" value="C:cytoplasm"/>
    <property type="evidence" value="ECO:0007669"/>
    <property type="project" value="TreeGrafter"/>
</dbReference>
<dbReference type="PANTHER" id="PTHR42850:SF4">
    <property type="entry name" value="ZINC-DEPENDENT ENDOPOLYPHOSPHATASE"/>
    <property type="match status" value="1"/>
</dbReference>
<gene>
    <name evidence="2" type="ORF">F0145_12955</name>
</gene>
<accession>A0A5M6DC67</accession>
<dbReference type="AlphaFoldDB" id="A0A5M6DC67"/>
<dbReference type="InterPro" id="IPR004843">
    <property type="entry name" value="Calcineurin-like_PHP"/>
</dbReference>
<evidence type="ECO:0000313" key="2">
    <source>
        <dbReference type="EMBL" id="KAA5544963.1"/>
    </source>
</evidence>
<reference evidence="2 3" key="1">
    <citation type="submission" date="2019-09" db="EMBL/GenBank/DDBJ databases">
        <title>Genome sequence and assembly of Adhaeribacter sp.</title>
        <authorList>
            <person name="Chhetri G."/>
        </authorList>
    </citation>
    <scope>NUCLEOTIDE SEQUENCE [LARGE SCALE GENOMIC DNA]</scope>
    <source>
        <strain evidence="2 3">DK36</strain>
    </source>
</reference>
<dbReference type="InterPro" id="IPR029052">
    <property type="entry name" value="Metallo-depent_PP-like"/>
</dbReference>
<dbReference type="Proteomes" id="UP000323426">
    <property type="component" value="Unassembled WGS sequence"/>
</dbReference>
<protein>
    <submittedName>
        <fullName evidence="2">Serine/threonine protein phosphatase</fullName>
    </submittedName>
</protein>
<dbReference type="CDD" id="cd00144">
    <property type="entry name" value="MPP_PPP_family"/>
    <property type="match status" value="1"/>
</dbReference>
<name>A0A5M6DC67_9BACT</name>
<dbReference type="RefSeq" id="WP_150088845.1">
    <property type="nucleotide sequence ID" value="NZ_VWSF01000009.1"/>
</dbReference>